<evidence type="ECO:0000313" key="9">
    <source>
        <dbReference type="Proteomes" id="UP000007879"/>
    </source>
</evidence>
<reference evidence="9" key="1">
    <citation type="journal article" date="2010" name="Nature">
        <title>The Amphimedon queenslandica genome and the evolution of animal complexity.</title>
        <authorList>
            <person name="Srivastava M."/>
            <person name="Simakov O."/>
            <person name="Chapman J."/>
            <person name="Fahey B."/>
            <person name="Gauthier M.E."/>
            <person name="Mitros T."/>
            <person name="Richards G.S."/>
            <person name="Conaco C."/>
            <person name="Dacre M."/>
            <person name="Hellsten U."/>
            <person name="Larroux C."/>
            <person name="Putnam N.H."/>
            <person name="Stanke M."/>
            <person name="Adamska M."/>
            <person name="Darling A."/>
            <person name="Degnan S.M."/>
            <person name="Oakley T.H."/>
            <person name="Plachetzki D.C."/>
            <person name="Zhai Y."/>
            <person name="Adamski M."/>
            <person name="Calcino A."/>
            <person name="Cummins S.F."/>
            <person name="Goodstein D.M."/>
            <person name="Harris C."/>
            <person name="Jackson D.J."/>
            <person name="Leys S.P."/>
            <person name="Shu S."/>
            <person name="Woodcroft B.J."/>
            <person name="Vervoort M."/>
            <person name="Kosik K.S."/>
            <person name="Manning G."/>
            <person name="Degnan B.M."/>
            <person name="Rokhsar D.S."/>
        </authorList>
    </citation>
    <scope>NUCLEOTIDE SEQUENCE [LARGE SCALE GENOMIC DNA]</scope>
</reference>
<evidence type="ECO:0000313" key="8">
    <source>
        <dbReference type="EnsemblMetazoa" id="Aqu2.1.35173_001"/>
    </source>
</evidence>
<proteinExistence type="inferred from homology"/>
<evidence type="ECO:0000256" key="3">
    <source>
        <dbReference type="ARBA" id="ARBA00022989"/>
    </source>
</evidence>
<dbReference type="PANTHER" id="PTHR21493">
    <property type="entry name" value="CGI-141-RELATED/LIPASE CONTAINING PROTEIN"/>
    <property type="match status" value="1"/>
</dbReference>
<reference evidence="8" key="2">
    <citation type="submission" date="2017-05" db="UniProtKB">
        <authorList>
            <consortium name="EnsemblMetazoa"/>
        </authorList>
    </citation>
    <scope>IDENTIFICATION</scope>
</reference>
<dbReference type="Proteomes" id="UP000007879">
    <property type="component" value="Unassembled WGS sequence"/>
</dbReference>
<dbReference type="InParanoid" id="A0A1X7V589"/>
<evidence type="ECO:0000256" key="2">
    <source>
        <dbReference type="ARBA" id="ARBA00022692"/>
    </source>
</evidence>
<dbReference type="InterPro" id="IPR045176">
    <property type="entry name" value="Got1"/>
</dbReference>
<feature type="transmembrane region" description="Helical" evidence="7">
    <location>
        <begin position="67"/>
        <end position="87"/>
    </location>
</feature>
<comment type="similarity">
    <text evidence="6">Belongs to the GOT1 family.</text>
</comment>
<keyword evidence="5 7" id="KW-0472">Membrane</keyword>
<keyword evidence="4" id="KW-0333">Golgi apparatus</keyword>
<evidence type="ECO:0000256" key="5">
    <source>
        <dbReference type="ARBA" id="ARBA00023136"/>
    </source>
</evidence>
<dbReference type="GO" id="GO:0005783">
    <property type="term" value="C:endoplasmic reticulum"/>
    <property type="evidence" value="ECO:0007669"/>
    <property type="project" value="TreeGrafter"/>
</dbReference>
<evidence type="ECO:0000256" key="7">
    <source>
        <dbReference type="SAM" id="Phobius"/>
    </source>
</evidence>
<evidence type="ECO:0000256" key="4">
    <source>
        <dbReference type="ARBA" id="ARBA00023034"/>
    </source>
</evidence>
<evidence type="ECO:0000256" key="1">
    <source>
        <dbReference type="ARBA" id="ARBA00004653"/>
    </source>
</evidence>
<dbReference type="EnsemblMetazoa" id="XM_003385566.3">
    <property type="protein sequence ID" value="XP_003385614.1"/>
    <property type="gene ID" value="LOC100634893"/>
</dbReference>
<dbReference type="KEGG" id="aqu:100634893"/>
<dbReference type="EnsemblMetazoa" id="Aqu2.1.35173_001">
    <property type="protein sequence ID" value="Aqu2.1.35173_001"/>
    <property type="gene ID" value="Aqu2.1.35173"/>
</dbReference>
<dbReference type="OrthoDB" id="204784at2759"/>
<evidence type="ECO:0000256" key="6">
    <source>
        <dbReference type="ARBA" id="ARBA00025799"/>
    </source>
</evidence>
<keyword evidence="9" id="KW-1185">Reference proteome</keyword>
<dbReference type="eggNOG" id="KOG1743">
    <property type="taxonomic scope" value="Eukaryota"/>
</dbReference>
<dbReference type="GO" id="GO:0000139">
    <property type="term" value="C:Golgi membrane"/>
    <property type="evidence" value="ECO:0007669"/>
    <property type="project" value="UniProtKB-SubCell"/>
</dbReference>
<dbReference type="GO" id="GO:0006888">
    <property type="term" value="P:endoplasmic reticulum to Golgi vesicle-mediated transport"/>
    <property type="evidence" value="ECO:0007669"/>
    <property type="project" value="InterPro"/>
</dbReference>
<name>A0A1X7V589_AMPQE</name>
<dbReference type="AlphaFoldDB" id="A0A1X7V589"/>
<dbReference type="GO" id="GO:0005829">
    <property type="term" value="C:cytosol"/>
    <property type="evidence" value="ECO:0007669"/>
    <property type="project" value="GOC"/>
</dbReference>
<sequence length="141" mass="15186">MISVDLTDFQKIGLGLVAFGLGLLFLGVILFFDSGLLAIGNILFIAGILFIIGPQKTATFFFQSHKLKGTAFFAVGIFIVLCGWALIGMIVETYGAFLLFRGIIPYAIMFLRRLPVIGHALNLPGIRSVFDALSNDSASPA</sequence>
<feature type="transmembrane region" description="Helical" evidence="7">
    <location>
        <begin position="38"/>
        <end position="55"/>
    </location>
</feature>
<dbReference type="STRING" id="400682.A0A1X7V589"/>
<dbReference type="OMA" id="CFGSTEI"/>
<dbReference type="PANTHER" id="PTHR21493:SF9">
    <property type="entry name" value="GOLGI TRANSPORT PROTEIN 1-RELATED"/>
    <property type="match status" value="1"/>
</dbReference>
<dbReference type="Pfam" id="PF04178">
    <property type="entry name" value="Got1"/>
    <property type="match status" value="1"/>
</dbReference>
<organism evidence="8">
    <name type="scientific">Amphimedon queenslandica</name>
    <name type="common">Sponge</name>
    <dbReference type="NCBI Taxonomy" id="400682"/>
    <lineage>
        <taxon>Eukaryota</taxon>
        <taxon>Metazoa</taxon>
        <taxon>Porifera</taxon>
        <taxon>Demospongiae</taxon>
        <taxon>Heteroscleromorpha</taxon>
        <taxon>Haplosclerida</taxon>
        <taxon>Niphatidae</taxon>
        <taxon>Amphimedon</taxon>
    </lineage>
</organism>
<evidence type="ECO:0008006" key="10">
    <source>
        <dbReference type="Google" id="ProtNLM"/>
    </source>
</evidence>
<keyword evidence="2 7" id="KW-0812">Transmembrane</keyword>
<dbReference type="InterPro" id="IPR007305">
    <property type="entry name" value="Vesicle_transpt_Got1/SFT2"/>
</dbReference>
<comment type="subcellular location">
    <subcellularLocation>
        <location evidence="1">Golgi apparatus membrane</location>
        <topology evidence="1">Multi-pass membrane protein</topology>
    </subcellularLocation>
</comment>
<protein>
    <recommendedName>
        <fullName evidence="10">Vesicle transport protein</fullName>
    </recommendedName>
</protein>
<accession>A0A1X7V589</accession>
<dbReference type="GO" id="GO:0042147">
    <property type="term" value="P:retrograde transport, endosome to Golgi"/>
    <property type="evidence" value="ECO:0007669"/>
    <property type="project" value="InterPro"/>
</dbReference>
<gene>
    <name evidence="8" type="primary">100634893</name>
</gene>
<keyword evidence="3 7" id="KW-1133">Transmembrane helix</keyword>
<feature type="transmembrane region" description="Helical" evidence="7">
    <location>
        <begin position="12"/>
        <end position="32"/>
    </location>
</feature>